<dbReference type="OrthoDB" id="3256870at2759"/>
<feature type="region of interest" description="Disordered" evidence="2">
    <location>
        <begin position="45"/>
        <end position="101"/>
    </location>
</feature>
<dbReference type="AlphaFoldDB" id="M2RKK2"/>
<feature type="region of interest" description="Disordered" evidence="2">
    <location>
        <begin position="132"/>
        <end position="196"/>
    </location>
</feature>
<feature type="compositionally biased region" description="Basic and acidic residues" evidence="2">
    <location>
        <begin position="89"/>
        <end position="101"/>
    </location>
</feature>
<keyword evidence="5" id="KW-1185">Reference proteome</keyword>
<accession>M2RKK2</accession>
<feature type="compositionally biased region" description="Acidic residues" evidence="2">
    <location>
        <begin position="140"/>
        <end position="149"/>
    </location>
</feature>
<sequence length="208" mass="23215">MIDQQHPLSLPHPHHQEFAKDVVGGPLYLHQQRTLEVIQLIEVPAPPRVDPPSTFASSSTYTSSDSDSDSDDNDSDCESYCSSDPEELDAARESMPDDTYKTRQNRVLAWRETFAKGVGATVSIPHTFSLAPPLKRKADDNDDYDMDDDTTSHSSKRSRPAWQQRSLSAHSCPACDESFSTRQSLQQHGRDSHLNNACRVAVEYGLEP</sequence>
<evidence type="ECO:0000259" key="3">
    <source>
        <dbReference type="PROSITE" id="PS50157"/>
    </source>
</evidence>
<keyword evidence="1" id="KW-0862">Zinc</keyword>
<dbReference type="Proteomes" id="UP000016930">
    <property type="component" value="Unassembled WGS sequence"/>
</dbReference>
<evidence type="ECO:0000256" key="2">
    <source>
        <dbReference type="SAM" id="MobiDB-lite"/>
    </source>
</evidence>
<dbReference type="InterPro" id="IPR013087">
    <property type="entry name" value="Znf_C2H2_type"/>
</dbReference>
<protein>
    <recommendedName>
        <fullName evidence="3">C2H2-type domain-containing protein</fullName>
    </recommendedName>
</protein>
<dbReference type="HOGENOM" id="CLU_097241_0_0_1"/>
<feature type="domain" description="C2H2-type" evidence="3">
    <location>
        <begin position="170"/>
        <end position="193"/>
    </location>
</feature>
<feature type="compositionally biased region" description="Polar residues" evidence="2">
    <location>
        <begin position="178"/>
        <end position="187"/>
    </location>
</feature>
<gene>
    <name evidence="4" type="ORF">CERSUDRAFT_93021</name>
</gene>
<evidence type="ECO:0000313" key="5">
    <source>
        <dbReference type="Proteomes" id="UP000016930"/>
    </source>
</evidence>
<keyword evidence="1" id="KW-0479">Metal-binding</keyword>
<reference evidence="4 5" key="1">
    <citation type="journal article" date="2012" name="Proc. Natl. Acad. Sci. U.S.A.">
        <title>Comparative genomics of Ceriporiopsis subvermispora and Phanerochaete chrysosporium provide insight into selective ligninolysis.</title>
        <authorList>
            <person name="Fernandez-Fueyo E."/>
            <person name="Ruiz-Duenas F.J."/>
            <person name="Ferreira P."/>
            <person name="Floudas D."/>
            <person name="Hibbett D.S."/>
            <person name="Canessa P."/>
            <person name="Larrondo L.F."/>
            <person name="James T.Y."/>
            <person name="Seelenfreund D."/>
            <person name="Lobos S."/>
            <person name="Polanco R."/>
            <person name="Tello M."/>
            <person name="Honda Y."/>
            <person name="Watanabe T."/>
            <person name="Watanabe T."/>
            <person name="Ryu J.S."/>
            <person name="Kubicek C.P."/>
            <person name="Schmoll M."/>
            <person name="Gaskell J."/>
            <person name="Hammel K.E."/>
            <person name="St John F.J."/>
            <person name="Vanden Wymelenberg A."/>
            <person name="Sabat G."/>
            <person name="Splinter BonDurant S."/>
            <person name="Syed K."/>
            <person name="Yadav J.S."/>
            <person name="Doddapaneni H."/>
            <person name="Subramanian V."/>
            <person name="Lavin J.L."/>
            <person name="Oguiza J.A."/>
            <person name="Perez G."/>
            <person name="Pisabarro A.G."/>
            <person name="Ramirez L."/>
            <person name="Santoyo F."/>
            <person name="Master E."/>
            <person name="Coutinho P.M."/>
            <person name="Henrissat B."/>
            <person name="Lombard V."/>
            <person name="Magnuson J.K."/>
            <person name="Kuees U."/>
            <person name="Hori C."/>
            <person name="Igarashi K."/>
            <person name="Samejima M."/>
            <person name="Held B.W."/>
            <person name="Barry K.W."/>
            <person name="LaButti K.M."/>
            <person name="Lapidus A."/>
            <person name="Lindquist E.A."/>
            <person name="Lucas S.M."/>
            <person name="Riley R."/>
            <person name="Salamov A.A."/>
            <person name="Hoffmeister D."/>
            <person name="Schwenk D."/>
            <person name="Hadar Y."/>
            <person name="Yarden O."/>
            <person name="de Vries R.P."/>
            <person name="Wiebenga A."/>
            <person name="Stenlid J."/>
            <person name="Eastwood D."/>
            <person name="Grigoriev I.V."/>
            <person name="Berka R.M."/>
            <person name="Blanchette R.A."/>
            <person name="Kersten P."/>
            <person name="Martinez A.T."/>
            <person name="Vicuna R."/>
            <person name="Cullen D."/>
        </authorList>
    </citation>
    <scope>NUCLEOTIDE SEQUENCE [LARGE SCALE GENOMIC DNA]</scope>
    <source>
        <strain evidence="4 5">B</strain>
    </source>
</reference>
<evidence type="ECO:0000313" key="4">
    <source>
        <dbReference type="EMBL" id="EMD38982.1"/>
    </source>
</evidence>
<organism evidence="4 5">
    <name type="scientific">Ceriporiopsis subvermispora (strain B)</name>
    <name type="common">White-rot fungus</name>
    <name type="synonym">Gelatoporia subvermispora</name>
    <dbReference type="NCBI Taxonomy" id="914234"/>
    <lineage>
        <taxon>Eukaryota</taxon>
        <taxon>Fungi</taxon>
        <taxon>Dikarya</taxon>
        <taxon>Basidiomycota</taxon>
        <taxon>Agaricomycotina</taxon>
        <taxon>Agaricomycetes</taxon>
        <taxon>Polyporales</taxon>
        <taxon>Gelatoporiaceae</taxon>
        <taxon>Gelatoporia</taxon>
    </lineage>
</organism>
<keyword evidence="1" id="KW-0863">Zinc-finger</keyword>
<proteinExistence type="predicted"/>
<dbReference type="PROSITE" id="PS00028">
    <property type="entry name" value="ZINC_FINGER_C2H2_1"/>
    <property type="match status" value="1"/>
</dbReference>
<dbReference type="GO" id="GO:0008270">
    <property type="term" value="F:zinc ion binding"/>
    <property type="evidence" value="ECO:0007669"/>
    <property type="project" value="UniProtKB-KW"/>
</dbReference>
<evidence type="ECO:0000256" key="1">
    <source>
        <dbReference type="PROSITE-ProRule" id="PRU00042"/>
    </source>
</evidence>
<dbReference type="EMBL" id="KB445794">
    <property type="protein sequence ID" value="EMD38982.1"/>
    <property type="molecule type" value="Genomic_DNA"/>
</dbReference>
<feature type="compositionally biased region" description="Acidic residues" evidence="2">
    <location>
        <begin position="66"/>
        <end position="77"/>
    </location>
</feature>
<dbReference type="PROSITE" id="PS50157">
    <property type="entry name" value="ZINC_FINGER_C2H2_2"/>
    <property type="match status" value="1"/>
</dbReference>
<dbReference type="Gene3D" id="3.30.160.60">
    <property type="entry name" value="Classic Zinc Finger"/>
    <property type="match status" value="1"/>
</dbReference>
<name>M2RKK2_CERS8</name>